<feature type="transmembrane region" description="Helical" evidence="9">
    <location>
        <begin position="46"/>
        <end position="64"/>
    </location>
</feature>
<dbReference type="EMBL" id="JABEPQ010000005">
    <property type="protein sequence ID" value="NNM47790.1"/>
    <property type="molecule type" value="Genomic_DNA"/>
</dbReference>
<keyword evidence="5 9" id="KW-0812">Transmembrane</keyword>
<evidence type="ECO:0000256" key="3">
    <source>
        <dbReference type="ARBA" id="ARBA00022448"/>
    </source>
</evidence>
<dbReference type="Pfam" id="PF02632">
    <property type="entry name" value="BioY"/>
    <property type="match status" value="1"/>
</dbReference>
<evidence type="ECO:0000256" key="4">
    <source>
        <dbReference type="ARBA" id="ARBA00022475"/>
    </source>
</evidence>
<keyword evidence="6 9" id="KW-1133">Transmembrane helix</keyword>
<organism evidence="10 11">
    <name type="scientific">Knoellia koreensis</name>
    <dbReference type="NCBI Taxonomy" id="2730921"/>
    <lineage>
        <taxon>Bacteria</taxon>
        <taxon>Bacillati</taxon>
        <taxon>Actinomycetota</taxon>
        <taxon>Actinomycetes</taxon>
        <taxon>Micrococcales</taxon>
        <taxon>Intrasporangiaceae</taxon>
        <taxon>Knoellia</taxon>
    </lineage>
</organism>
<dbReference type="PANTHER" id="PTHR34295:SF4">
    <property type="entry name" value="BIOTIN TRANSPORTER BIOY-RELATED"/>
    <property type="match status" value="1"/>
</dbReference>
<feature type="transmembrane region" description="Helical" evidence="9">
    <location>
        <begin position="157"/>
        <end position="177"/>
    </location>
</feature>
<evidence type="ECO:0000256" key="9">
    <source>
        <dbReference type="SAM" id="Phobius"/>
    </source>
</evidence>
<keyword evidence="11" id="KW-1185">Reference proteome</keyword>
<protein>
    <submittedName>
        <fullName evidence="10">Biotin transporter BioY</fullName>
    </submittedName>
</protein>
<dbReference type="GO" id="GO:0005886">
    <property type="term" value="C:plasma membrane"/>
    <property type="evidence" value="ECO:0007669"/>
    <property type="project" value="UniProtKB-SubCell"/>
</dbReference>
<name>A0A849HD14_9MICO</name>
<dbReference type="InterPro" id="IPR003784">
    <property type="entry name" value="BioY"/>
</dbReference>
<feature type="transmembrane region" description="Helical" evidence="9">
    <location>
        <begin position="189"/>
        <end position="209"/>
    </location>
</feature>
<feature type="transmembrane region" description="Helical" evidence="9">
    <location>
        <begin position="127"/>
        <end position="145"/>
    </location>
</feature>
<feature type="transmembrane region" description="Helical" evidence="9">
    <location>
        <begin position="97"/>
        <end position="115"/>
    </location>
</feature>
<comment type="caution">
    <text evidence="10">The sequence shown here is derived from an EMBL/GenBank/DDBJ whole genome shotgun (WGS) entry which is preliminary data.</text>
</comment>
<evidence type="ECO:0000256" key="5">
    <source>
        <dbReference type="ARBA" id="ARBA00022692"/>
    </source>
</evidence>
<dbReference type="PANTHER" id="PTHR34295">
    <property type="entry name" value="BIOTIN TRANSPORTER BIOY"/>
    <property type="match status" value="1"/>
</dbReference>
<keyword evidence="4" id="KW-1003">Cell membrane</keyword>
<comment type="similarity">
    <text evidence="2">Belongs to the BioY family.</text>
</comment>
<keyword evidence="7 9" id="KW-0472">Membrane</keyword>
<gene>
    <name evidence="10" type="ORF">HJG52_17515</name>
</gene>
<evidence type="ECO:0000256" key="6">
    <source>
        <dbReference type="ARBA" id="ARBA00022989"/>
    </source>
</evidence>
<keyword evidence="3" id="KW-0813">Transport</keyword>
<dbReference type="AlphaFoldDB" id="A0A849HD14"/>
<dbReference type="Proteomes" id="UP000588586">
    <property type="component" value="Unassembled WGS sequence"/>
</dbReference>
<evidence type="ECO:0000256" key="2">
    <source>
        <dbReference type="ARBA" id="ARBA00010692"/>
    </source>
</evidence>
<evidence type="ECO:0000256" key="1">
    <source>
        <dbReference type="ARBA" id="ARBA00004651"/>
    </source>
</evidence>
<sequence>MCLPAPSSGTVLCDTDPGTFPPLEEAPVPQLQTDSRPATARRSTSADIALIAVFAALIAALGLAPPIYAFGNAVPITLQTLGVMLAGSILGAKRGTLAVLTFLALVAVGLPLLSGGRGGLGVFAGPSAGYLVGFVFGAYVTGLLTRRFGERDGATSSFLGTLAATVIGGVLVVYAFGVPVQAWRLGLPLPTVAVGAGLFVVGDLAKAVISTLITRGVRRAGVRLPD</sequence>
<proteinExistence type="inferred from homology"/>
<evidence type="ECO:0000256" key="7">
    <source>
        <dbReference type="ARBA" id="ARBA00023136"/>
    </source>
</evidence>
<comment type="subcellular location">
    <subcellularLocation>
        <location evidence="1">Cell membrane</location>
        <topology evidence="1">Multi-pass membrane protein</topology>
    </subcellularLocation>
</comment>
<accession>A0A849HD14</accession>
<dbReference type="Gene3D" id="1.10.1760.20">
    <property type="match status" value="1"/>
</dbReference>
<evidence type="ECO:0000313" key="11">
    <source>
        <dbReference type="Proteomes" id="UP000588586"/>
    </source>
</evidence>
<evidence type="ECO:0000256" key="8">
    <source>
        <dbReference type="SAM" id="MobiDB-lite"/>
    </source>
</evidence>
<feature type="region of interest" description="Disordered" evidence="8">
    <location>
        <begin position="1"/>
        <end position="37"/>
    </location>
</feature>
<reference evidence="10 11" key="1">
    <citation type="submission" date="2020-04" db="EMBL/GenBank/DDBJ databases">
        <title>Knoellia sp. isolate from air conditioner.</title>
        <authorList>
            <person name="Chea S."/>
            <person name="Kim D.-U."/>
        </authorList>
    </citation>
    <scope>NUCLEOTIDE SEQUENCE [LARGE SCALE GENOMIC DNA]</scope>
    <source>
        <strain evidence="10 11">DB2414S</strain>
    </source>
</reference>
<evidence type="ECO:0000313" key="10">
    <source>
        <dbReference type="EMBL" id="NNM47790.1"/>
    </source>
</evidence>
<dbReference type="GO" id="GO:0015225">
    <property type="term" value="F:biotin transmembrane transporter activity"/>
    <property type="evidence" value="ECO:0007669"/>
    <property type="project" value="InterPro"/>
</dbReference>